<accession>A0A6S6SYL4</accession>
<dbReference type="Pfam" id="PF01139">
    <property type="entry name" value="RtcB"/>
    <property type="match status" value="2"/>
</dbReference>
<keyword evidence="5" id="KW-0692">RNA repair</keyword>
<comment type="cofactor">
    <cofactor evidence="11">
        <name>Mn(2+)</name>
        <dbReference type="ChEBI" id="CHEBI:29035"/>
    </cofactor>
    <text evidence="11">Binds 2 manganese ions per subunit.</text>
</comment>
<evidence type="ECO:0000256" key="2">
    <source>
        <dbReference type="ARBA" id="ARBA00022598"/>
    </source>
</evidence>
<evidence type="ECO:0000256" key="4">
    <source>
        <dbReference type="ARBA" id="ARBA00022741"/>
    </source>
</evidence>
<comment type="catalytic activity">
    <reaction evidence="8">
        <text>a 3'-end 3'-phospho-ribonucleotide-RNA + a 5'-end dephospho-ribonucleoside-RNA + GTP = a ribonucleotidyl-ribonucleotide-RNA + GMP + diphosphate</text>
        <dbReference type="Rhea" id="RHEA:68076"/>
        <dbReference type="Rhea" id="RHEA-COMP:10463"/>
        <dbReference type="Rhea" id="RHEA-COMP:13936"/>
        <dbReference type="Rhea" id="RHEA-COMP:17355"/>
        <dbReference type="ChEBI" id="CHEBI:33019"/>
        <dbReference type="ChEBI" id="CHEBI:37565"/>
        <dbReference type="ChEBI" id="CHEBI:58115"/>
        <dbReference type="ChEBI" id="CHEBI:83062"/>
        <dbReference type="ChEBI" id="CHEBI:138284"/>
        <dbReference type="ChEBI" id="CHEBI:173118"/>
        <dbReference type="EC" id="6.5.1.8"/>
    </reaction>
</comment>
<dbReference type="GO" id="GO:0006396">
    <property type="term" value="P:RNA processing"/>
    <property type="evidence" value="ECO:0007669"/>
    <property type="project" value="InterPro"/>
</dbReference>
<dbReference type="InterPro" id="IPR036025">
    <property type="entry name" value="RtcB-like_sf"/>
</dbReference>
<evidence type="ECO:0000256" key="6">
    <source>
        <dbReference type="ARBA" id="ARBA00023134"/>
    </source>
</evidence>
<dbReference type="GO" id="GO:0005525">
    <property type="term" value="F:GTP binding"/>
    <property type="evidence" value="ECO:0007669"/>
    <property type="project" value="UniProtKB-KW"/>
</dbReference>
<protein>
    <recommendedName>
        <fullName evidence="1">3'-phosphate/5'-hydroxy nucleic acid ligase</fullName>
        <ecNumber evidence="1">6.5.1.8</ecNumber>
    </recommendedName>
</protein>
<organism evidence="12">
    <name type="scientific">uncultured Sulfurovum sp</name>
    <dbReference type="NCBI Taxonomy" id="269237"/>
    <lineage>
        <taxon>Bacteria</taxon>
        <taxon>Pseudomonadati</taxon>
        <taxon>Campylobacterota</taxon>
        <taxon>Epsilonproteobacteria</taxon>
        <taxon>Campylobacterales</taxon>
        <taxon>Sulfurovaceae</taxon>
        <taxon>Sulfurovum</taxon>
        <taxon>environmental samples</taxon>
    </lineage>
</organism>
<feature type="binding site" evidence="10">
    <location>
        <begin position="344"/>
        <end position="347"/>
    </location>
    <ligand>
        <name>GMP</name>
        <dbReference type="ChEBI" id="CHEBI:58115"/>
    </ligand>
</feature>
<dbReference type="SUPFAM" id="SSF103365">
    <property type="entry name" value="Hypothetical protein PH1602"/>
    <property type="match status" value="1"/>
</dbReference>
<dbReference type="GO" id="GO:0030145">
    <property type="term" value="F:manganese ion binding"/>
    <property type="evidence" value="ECO:0007669"/>
    <property type="project" value="TreeGrafter"/>
</dbReference>
<dbReference type="GO" id="GO:0170057">
    <property type="term" value="F:RNA ligase (GTP) activity"/>
    <property type="evidence" value="ECO:0007669"/>
    <property type="project" value="UniProtKB-EC"/>
</dbReference>
<dbReference type="PANTHER" id="PTHR43749">
    <property type="entry name" value="RNA-SPLICING LIGASE RTCB"/>
    <property type="match status" value="1"/>
</dbReference>
<feature type="binding site" evidence="10">
    <location>
        <position position="351"/>
    </location>
    <ligand>
        <name>GMP</name>
        <dbReference type="ChEBI" id="CHEBI:58115"/>
    </ligand>
</feature>
<dbReference type="Gene3D" id="3.90.1860.10">
    <property type="entry name" value="tRNA-splicing ligase RtcB"/>
    <property type="match status" value="2"/>
</dbReference>
<dbReference type="AlphaFoldDB" id="A0A6S6SYL4"/>
<evidence type="ECO:0000256" key="11">
    <source>
        <dbReference type="PIRSR" id="PIRSR601233-3"/>
    </source>
</evidence>
<dbReference type="InterPro" id="IPR052915">
    <property type="entry name" value="RtcB-like"/>
</dbReference>
<dbReference type="GO" id="GO:0042245">
    <property type="term" value="P:RNA repair"/>
    <property type="evidence" value="ECO:0007669"/>
    <property type="project" value="UniProtKB-KW"/>
</dbReference>
<name>A0A6S6SYL4_9BACT</name>
<reference evidence="12" key="1">
    <citation type="submission" date="2020-01" db="EMBL/GenBank/DDBJ databases">
        <authorList>
            <person name="Meier V. D."/>
            <person name="Meier V D."/>
        </authorList>
    </citation>
    <scope>NUCLEOTIDE SEQUENCE</scope>
    <source>
        <strain evidence="12">HLG_WM_MAG_05</strain>
    </source>
</reference>
<evidence type="ECO:0000256" key="1">
    <source>
        <dbReference type="ARBA" id="ARBA00012726"/>
    </source>
</evidence>
<gene>
    <name evidence="12" type="ORF">HELGO_WM16560</name>
</gene>
<evidence type="ECO:0000256" key="5">
    <source>
        <dbReference type="ARBA" id="ARBA00022800"/>
    </source>
</evidence>
<keyword evidence="6 10" id="KW-0342">GTP-binding</keyword>
<feature type="active site" description="GMP-histidine intermediate" evidence="9">
    <location>
        <position position="368"/>
    </location>
</feature>
<feature type="binding site" evidence="11">
    <location>
        <position position="157"/>
    </location>
    <ligand>
        <name>Mn(2+)</name>
        <dbReference type="ChEBI" id="CHEBI:29035"/>
        <label>1</label>
    </ligand>
</feature>
<evidence type="ECO:0000256" key="8">
    <source>
        <dbReference type="ARBA" id="ARBA00047746"/>
    </source>
</evidence>
<dbReference type="GO" id="GO:0006281">
    <property type="term" value="P:DNA repair"/>
    <property type="evidence" value="ECO:0007669"/>
    <property type="project" value="TreeGrafter"/>
</dbReference>
<evidence type="ECO:0000313" key="12">
    <source>
        <dbReference type="EMBL" id="CAA6815820.1"/>
    </source>
</evidence>
<evidence type="ECO:0000256" key="7">
    <source>
        <dbReference type="ARBA" id="ARBA00023211"/>
    </source>
</evidence>
<feature type="binding site" evidence="11">
    <location>
        <position position="82"/>
    </location>
    <ligand>
        <name>Mn(2+)</name>
        <dbReference type="ChEBI" id="CHEBI:29035"/>
        <label>1</label>
    </ligand>
</feature>
<dbReference type="EC" id="6.5.1.8" evidence="1"/>
<dbReference type="PANTHER" id="PTHR43749:SF2">
    <property type="entry name" value="RNA-SPLICING LIGASE RTCB"/>
    <property type="match status" value="1"/>
</dbReference>
<keyword evidence="3 11" id="KW-0479">Metal-binding</keyword>
<evidence type="ECO:0000256" key="9">
    <source>
        <dbReference type="PIRSR" id="PIRSR601233-1"/>
    </source>
</evidence>
<feature type="binding site" evidence="11">
    <location>
        <position position="174"/>
    </location>
    <ligand>
        <name>Mn(2+)</name>
        <dbReference type="ChEBI" id="CHEBI:29035"/>
        <label>2</label>
    </ligand>
</feature>
<keyword evidence="2 12" id="KW-0436">Ligase</keyword>
<feature type="binding site" evidence="10">
    <location>
        <begin position="156"/>
        <end position="160"/>
    </location>
    <ligand>
        <name>GMP</name>
        <dbReference type="ChEBI" id="CHEBI:58115"/>
    </ligand>
</feature>
<proteinExistence type="predicted"/>
<keyword evidence="4 10" id="KW-0547">Nucleotide-binding</keyword>
<evidence type="ECO:0000256" key="3">
    <source>
        <dbReference type="ARBA" id="ARBA00022723"/>
    </source>
</evidence>
<sequence>MDLREYGFTDINHELLAKTKTPYSIYTECLEETAQQQFFDVLNEPYVTYGALMPDAHTGYTMPIGGVCSTKGKVVPQFVGFDIGCGMCAYKTDYSKEQIEAKAEIIYEHIVEKIPLGFKTHKEHQSLKIDLPKTAFADHVLQTSGLKQLGTLGGGNHFIEVGYGADEKAWIVIHSGSRGFGHKIASHYMLQAYLLKNPSEGKLEAIVEDFKQRNIKFKEKNPEGFEKALAKFREKQKLALTKVAKLDNIKEILPLEVESELGQDYIKDQNFALQFAIENRKRMIAKIHDIMNEVIGGTFSFQDKDEVRFINRNHNHADYDEKRDEWIHRKGATHAEKGMRGVIPGNMRDGSFVVIGKGNADSLASSSHGAGRVMSRNKAKKHISMEDFEASMKGITGTVDENTLDESPFAYKDIFEVMQLQDDLVEIEEHIKVLINVKDNAKSRF</sequence>
<dbReference type="GO" id="GO:0003909">
    <property type="term" value="F:DNA ligase activity"/>
    <property type="evidence" value="ECO:0007669"/>
    <property type="project" value="TreeGrafter"/>
</dbReference>
<feature type="binding site" evidence="10">
    <location>
        <begin position="368"/>
        <end position="371"/>
    </location>
    <ligand>
        <name>GMP</name>
        <dbReference type="ChEBI" id="CHEBI:58115"/>
    </ligand>
</feature>
<keyword evidence="7 11" id="KW-0464">Manganese</keyword>
<dbReference type="EMBL" id="CACVAU010000047">
    <property type="protein sequence ID" value="CAA6815820.1"/>
    <property type="molecule type" value="Genomic_DNA"/>
</dbReference>
<dbReference type="InterPro" id="IPR001233">
    <property type="entry name" value="RtcB"/>
</dbReference>
<evidence type="ECO:0000256" key="10">
    <source>
        <dbReference type="PIRSR" id="PIRSR601233-2"/>
    </source>
</evidence>